<accession>A0A7S0BJQ7</accession>
<dbReference type="AlphaFoldDB" id="A0A7S0BJQ7"/>
<keyword evidence="8" id="KW-0175">Coiled coil</keyword>
<evidence type="ECO:0000256" key="8">
    <source>
        <dbReference type="SAM" id="Coils"/>
    </source>
</evidence>
<dbReference type="Pfam" id="PF09731">
    <property type="entry name" value="Mitofilin"/>
    <property type="match status" value="1"/>
</dbReference>
<sequence>MEERKKIASEALKAVEAVKSELEKKAVQSRAKLEAEIEEEIRVRIAEGEAGLVSMTERQVEEDIQGHKRKLRAQWRDRAHALRAEDQRIREEEHKKRMDLIKSLQERAEMLTETAVHQGEYDRASVAGADSVFKSQEMFHIVEGGQAMQKASRNPKLANGKFDEEGIPSLAELQNQYKRASKESLAAAMIPEGRELTALSWIIAKALSKFKVRSHIPGDNGPNSVLGRAGDALDIGDLQVALSELERLDGLPKELLQDWISDAQGRLMADSMLSLSLQEAEKTNAQLL</sequence>
<proteinExistence type="inferred from homology"/>
<evidence type="ECO:0000256" key="6">
    <source>
        <dbReference type="ARBA" id="ARBA00023128"/>
    </source>
</evidence>
<dbReference type="PANTHER" id="PTHR15415:SF7">
    <property type="entry name" value="MICOS COMPLEX SUBUNIT MIC60"/>
    <property type="match status" value="1"/>
</dbReference>
<reference evidence="9" key="1">
    <citation type="submission" date="2021-01" db="EMBL/GenBank/DDBJ databases">
        <authorList>
            <person name="Corre E."/>
            <person name="Pelletier E."/>
            <person name="Niang G."/>
            <person name="Scheremetjew M."/>
            <person name="Finn R."/>
            <person name="Kale V."/>
            <person name="Holt S."/>
            <person name="Cochrane G."/>
            <person name="Meng A."/>
            <person name="Brown T."/>
            <person name="Cohen L."/>
        </authorList>
    </citation>
    <scope>NUCLEOTIDE SEQUENCE</scope>
    <source>
        <strain evidence="9">UTEX LB 2760</strain>
    </source>
</reference>
<comment type="subcellular location">
    <subcellularLocation>
        <location evidence="1">Mitochondrion inner membrane</location>
    </subcellularLocation>
</comment>
<name>A0A7S0BJQ7_9RHOD</name>
<keyword evidence="5" id="KW-1133">Transmembrane helix</keyword>
<evidence type="ECO:0000313" key="9">
    <source>
        <dbReference type="EMBL" id="CAD8395520.1"/>
    </source>
</evidence>
<keyword evidence="4" id="KW-0999">Mitochondrion inner membrane</keyword>
<evidence type="ECO:0000256" key="1">
    <source>
        <dbReference type="ARBA" id="ARBA00004273"/>
    </source>
</evidence>
<dbReference type="EMBL" id="HBEK01010052">
    <property type="protein sequence ID" value="CAD8395520.1"/>
    <property type="molecule type" value="Transcribed_RNA"/>
</dbReference>
<keyword evidence="6" id="KW-0496">Mitochondrion</keyword>
<evidence type="ECO:0000256" key="3">
    <source>
        <dbReference type="ARBA" id="ARBA00022692"/>
    </source>
</evidence>
<gene>
    <name evidence="9" type="ORF">RMAR0315_LOCUS5506</name>
</gene>
<organism evidence="9">
    <name type="scientific">Rhodosorus marinus</name>
    <dbReference type="NCBI Taxonomy" id="101924"/>
    <lineage>
        <taxon>Eukaryota</taxon>
        <taxon>Rhodophyta</taxon>
        <taxon>Stylonematophyceae</taxon>
        <taxon>Stylonematales</taxon>
        <taxon>Stylonemataceae</taxon>
        <taxon>Rhodosorus</taxon>
    </lineage>
</organism>
<dbReference type="GO" id="GO:0005743">
    <property type="term" value="C:mitochondrial inner membrane"/>
    <property type="evidence" value="ECO:0007669"/>
    <property type="project" value="UniProtKB-SubCell"/>
</dbReference>
<protein>
    <recommendedName>
        <fullName evidence="10">Mitofilin</fullName>
    </recommendedName>
</protein>
<evidence type="ECO:0000256" key="4">
    <source>
        <dbReference type="ARBA" id="ARBA00022792"/>
    </source>
</evidence>
<dbReference type="InterPro" id="IPR019133">
    <property type="entry name" value="MIC60"/>
</dbReference>
<evidence type="ECO:0000256" key="2">
    <source>
        <dbReference type="ARBA" id="ARBA00010877"/>
    </source>
</evidence>
<evidence type="ECO:0008006" key="10">
    <source>
        <dbReference type="Google" id="ProtNLM"/>
    </source>
</evidence>
<comment type="similarity">
    <text evidence="2">Belongs to the MICOS complex subunit Mic60 family.</text>
</comment>
<feature type="coiled-coil region" evidence="8">
    <location>
        <begin position="5"/>
        <end position="39"/>
    </location>
</feature>
<evidence type="ECO:0000256" key="7">
    <source>
        <dbReference type="ARBA" id="ARBA00023136"/>
    </source>
</evidence>
<dbReference type="PANTHER" id="PTHR15415">
    <property type="entry name" value="MITOFILIN"/>
    <property type="match status" value="1"/>
</dbReference>
<keyword evidence="3" id="KW-0812">Transmembrane</keyword>
<keyword evidence="7" id="KW-0472">Membrane</keyword>
<evidence type="ECO:0000256" key="5">
    <source>
        <dbReference type="ARBA" id="ARBA00022989"/>
    </source>
</evidence>